<name>A0AAW1MYX1_POPJA</name>
<keyword evidence="2" id="KW-0677">Repeat</keyword>
<dbReference type="SMART" id="SM00355">
    <property type="entry name" value="ZnF_C2H2"/>
    <property type="match status" value="2"/>
</dbReference>
<dbReference type="GO" id="GO:0008270">
    <property type="term" value="F:zinc ion binding"/>
    <property type="evidence" value="ECO:0007669"/>
    <property type="project" value="UniProtKB-KW"/>
</dbReference>
<feature type="domain" description="C2H2-type" evidence="6">
    <location>
        <begin position="36"/>
        <end position="65"/>
    </location>
</feature>
<dbReference type="InterPro" id="IPR013087">
    <property type="entry name" value="Znf_C2H2_type"/>
</dbReference>
<dbReference type="Pfam" id="PF00096">
    <property type="entry name" value="zf-C2H2"/>
    <property type="match status" value="2"/>
</dbReference>
<dbReference type="GO" id="GO:0005634">
    <property type="term" value="C:nucleus"/>
    <property type="evidence" value="ECO:0007669"/>
    <property type="project" value="UniProtKB-ARBA"/>
</dbReference>
<dbReference type="AlphaFoldDB" id="A0AAW1MYX1"/>
<keyword evidence="8" id="KW-1185">Reference proteome</keyword>
<evidence type="ECO:0000256" key="3">
    <source>
        <dbReference type="ARBA" id="ARBA00022771"/>
    </source>
</evidence>
<dbReference type="SUPFAM" id="SSF57667">
    <property type="entry name" value="beta-beta-alpha zinc fingers"/>
    <property type="match status" value="1"/>
</dbReference>
<dbReference type="PANTHER" id="PTHR46179:SF25">
    <property type="entry name" value="METAL RESPONSE ELEMENT-BINDING TRANSCRIPTION FACTOR-1, ISOFORM C"/>
    <property type="match status" value="1"/>
</dbReference>
<dbReference type="Gene3D" id="3.30.160.60">
    <property type="entry name" value="Classic Zinc Finger"/>
    <property type="match status" value="2"/>
</dbReference>
<evidence type="ECO:0000256" key="5">
    <source>
        <dbReference type="PROSITE-ProRule" id="PRU00042"/>
    </source>
</evidence>
<protein>
    <submittedName>
        <fullName evidence="7">Zinc finger, C2H2 type</fullName>
    </submittedName>
</protein>
<dbReference type="PANTHER" id="PTHR46179">
    <property type="entry name" value="ZINC FINGER PROTEIN"/>
    <property type="match status" value="1"/>
</dbReference>
<dbReference type="EMBL" id="JASPKY010000023">
    <property type="protein sequence ID" value="KAK9752155.1"/>
    <property type="molecule type" value="Genomic_DNA"/>
</dbReference>
<evidence type="ECO:0000313" key="7">
    <source>
        <dbReference type="EMBL" id="KAK9752155.1"/>
    </source>
</evidence>
<sequence length="614" mass="68109">MCSAALLCAAHIGLYAIRSKSLALPRIIYMSTLTQYECEEDGCGKAFTASHHLKTHRRTHSGERPYACAESDCSKAFSTPHSLKSHIKTHLKGHDKSDGKSDTCLKTDKNTVEDEWHTNIIKNEVDIEDFKIDDKPRATTTDPLTFDKNVRFQDPTEMKWKSIGTAAYSNTNDPEENEENCDLANTSKEVDDILEFGNIQSDNLSDVFKNSFDVVSTVNTRLNNNYIVENANYNEGDTCNRPKYAAVASDPTTTFEIASGLKNYATVNTADPIPTQLSYNIGTENIENGKDGETLNDTQMALEDNSIITEIENAAIDLLGMERNTLPEPTANTFDVEMFGNEQAELITNAYENKGNKSPNVKIISVQNIEPPENQDILNKQVYMPEALQMSLACEEETPSTWIDVMNLMNMNPVYEQLTTMENPVNALPTTIQSYIDLETPQANLAEPQLDSSYYLENADYLHEKGSNMNNVLKDLTADADICKCVDCKCDPYNSCHGCNQTSESDKKLKDQSTIGKDCTNSSLRIQTETGNTCCSSKPCNSNKSCNCCSTNSYTPVVQQHSSNCSKKGENCCVVVCLKSLDQLRQMLAVANGCFNFQNLNIGCVKSELCAIKK</sequence>
<evidence type="ECO:0000256" key="4">
    <source>
        <dbReference type="ARBA" id="ARBA00022833"/>
    </source>
</evidence>
<dbReference type="FunFam" id="3.30.160.60:FF:000072">
    <property type="entry name" value="zinc finger protein 143 isoform X1"/>
    <property type="match status" value="2"/>
</dbReference>
<dbReference type="PROSITE" id="PS50157">
    <property type="entry name" value="ZINC_FINGER_C2H2_2"/>
    <property type="match status" value="2"/>
</dbReference>
<dbReference type="PROSITE" id="PS00028">
    <property type="entry name" value="ZINC_FINGER_C2H2_1"/>
    <property type="match status" value="2"/>
</dbReference>
<evidence type="ECO:0000259" key="6">
    <source>
        <dbReference type="PROSITE" id="PS50157"/>
    </source>
</evidence>
<reference evidence="7 8" key="1">
    <citation type="journal article" date="2024" name="BMC Genomics">
        <title>De novo assembly and annotation of Popillia japonica's genome with initial clues to its potential as an invasive pest.</title>
        <authorList>
            <person name="Cucini C."/>
            <person name="Boschi S."/>
            <person name="Funari R."/>
            <person name="Cardaioli E."/>
            <person name="Iannotti N."/>
            <person name="Marturano G."/>
            <person name="Paoli F."/>
            <person name="Bruttini M."/>
            <person name="Carapelli A."/>
            <person name="Frati F."/>
            <person name="Nardi F."/>
        </authorList>
    </citation>
    <scope>NUCLEOTIDE SEQUENCE [LARGE SCALE GENOMIC DNA]</scope>
    <source>
        <strain evidence="7">DMR45628</strain>
    </source>
</reference>
<accession>A0AAW1MYX1</accession>
<evidence type="ECO:0000313" key="8">
    <source>
        <dbReference type="Proteomes" id="UP001458880"/>
    </source>
</evidence>
<feature type="domain" description="C2H2-type" evidence="6">
    <location>
        <begin position="66"/>
        <end position="90"/>
    </location>
</feature>
<organism evidence="7 8">
    <name type="scientific">Popillia japonica</name>
    <name type="common">Japanese beetle</name>
    <dbReference type="NCBI Taxonomy" id="7064"/>
    <lineage>
        <taxon>Eukaryota</taxon>
        <taxon>Metazoa</taxon>
        <taxon>Ecdysozoa</taxon>
        <taxon>Arthropoda</taxon>
        <taxon>Hexapoda</taxon>
        <taxon>Insecta</taxon>
        <taxon>Pterygota</taxon>
        <taxon>Neoptera</taxon>
        <taxon>Endopterygota</taxon>
        <taxon>Coleoptera</taxon>
        <taxon>Polyphaga</taxon>
        <taxon>Scarabaeiformia</taxon>
        <taxon>Scarabaeidae</taxon>
        <taxon>Rutelinae</taxon>
        <taxon>Popillia</taxon>
    </lineage>
</organism>
<dbReference type="GO" id="GO:0006357">
    <property type="term" value="P:regulation of transcription by RNA polymerase II"/>
    <property type="evidence" value="ECO:0007669"/>
    <property type="project" value="TreeGrafter"/>
</dbReference>
<evidence type="ECO:0000256" key="1">
    <source>
        <dbReference type="ARBA" id="ARBA00022723"/>
    </source>
</evidence>
<keyword evidence="4" id="KW-0862">Zinc</keyword>
<proteinExistence type="predicted"/>
<dbReference type="Proteomes" id="UP001458880">
    <property type="component" value="Unassembled WGS sequence"/>
</dbReference>
<keyword evidence="3 5" id="KW-0863">Zinc-finger</keyword>
<evidence type="ECO:0000256" key="2">
    <source>
        <dbReference type="ARBA" id="ARBA00022737"/>
    </source>
</evidence>
<keyword evidence="1" id="KW-0479">Metal-binding</keyword>
<gene>
    <name evidence="7" type="ORF">QE152_g4467</name>
</gene>
<dbReference type="InterPro" id="IPR036236">
    <property type="entry name" value="Znf_C2H2_sf"/>
</dbReference>
<comment type="caution">
    <text evidence="7">The sequence shown here is derived from an EMBL/GenBank/DDBJ whole genome shotgun (WGS) entry which is preliminary data.</text>
</comment>
<dbReference type="InterPro" id="IPR051061">
    <property type="entry name" value="Zinc_finger_trans_reg"/>
</dbReference>